<dbReference type="EMBL" id="FNVR01000001">
    <property type="protein sequence ID" value="SEF48637.1"/>
    <property type="molecule type" value="Genomic_DNA"/>
</dbReference>
<proteinExistence type="predicted"/>
<keyword evidence="2" id="KW-1185">Reference proteome</keyword>
<gene>
    <name evidence="1" type="ORF">SAMN03080598_00402</name>
</gene>
<organism evidence="1 2">
    <name type="scientific">Algoriphagus boritolerans DSM 17298 = JCM 18970</name>
    <dbReference type="NCBI Taxonomy" id="1120964"/>
    <lineage>
        <taxon>Bacteria</taxon>
        <taxon>Pseudomonadati</taxon>
        <taxon>Bacteroidota</taxon>
        <taxon>Cytophagia</taxon>
        <taxon>Cytophagales</taxon>
        <taxon>Cyclobacteriaceae</taxon>
        <taxon>Algoriphagus</taxon>
    </lineage>
</organism>
<dbReference type="Proteomes" id="UP000236736">
    <property type="component" value="Unassembled WGS sequence"/>
</dbReference>
<name>A0A1H5SFV8_9BACT</name>
<sequence length="60" mass="6812">MTSDAKFHFDYTSTSLGDRLFFLKEGRKCGAATFSPLLVLILNPEAERSRGHFFKIKVES</sequence>
<evidence type="ECO:0000313" key="2">
    <source>
        <dbReference type="Proteomes" id="UP000236736"/>
    </source>
</evidence>
<protein>
    <submittedName>
        <fullName evidence="1">Uncharacterized protein</fullName>
    </submittedName>
</protein>
<accession>A0A1H5SFV8</accession>
<evidence type="ECO:0000313" key="1">
    <source>
        <dbReference type="EMBL" id="SEF48637.1"/>
    </source>
</evidence>
<dbReference type="STRING" id="1120964.GCA_001313265_04796"/>
<dbReference type="AlphaFoldDB" id="A0A1H5SFV8"/>
<reference evidence="2" key="1">
    <citation type="submission" date="2016-10" db="EMBL/GenBank/DDBJ databases">
        <authorList>
            <person name="Varghese N."/>
            <person name="Submissions S."/>
        </authorList>
    </citation>
    <scope>NUCLEOTIDE SEQUENCE [LARGE SCALE GENOMIC DNA]</scope>
    <source>
        <strain evidence="2">DSM 17298</strain>
    </source>
</reference>